<evidence type="ECO:0000313" key="11">
    <source>
        <dbReference type="EMBL" id="QQB46165.1"/>
    </source>
</evidence>
<evidence type="ECO:0000256" key="1">
    <source>
        <dbReference type="ARBA" id="ARBA00004751"/>
    </source>
</evidence>
<dbReference type="EMBL" id="CP069534">
    <property type="protein sequence ID" value="QRP71323.1"/>
    <property type="molecule type" value="Genomic_DNA"/>
</dbReference>
<dbReference type="Proteomes" id="UP000617681">
    <property type="component" value="Chromosome"/>
</dbReference>
<dbReference type="Gene3D" id="2.20.28.60">
    <property type="match status" value="1"/>
</dbReference>
<dbReference type="PROSITE" id="PS00480">
    <property type="entry name" value="CITRATE_SYNTHASE"/>
    <property type="match status" value="1"/>
</dbReference>
<dbReference type="GO" id="GO:0006099">
    <property type="term" value="P:tricarboxylic acid cycle"/>
    <property type="evidence" value="ECO:0007669"/>
    <property type="project" value="UniProtKB-UniRule"/>
</dbReference>
<comment type="pathway">
    <text evidence="1 9">Carbohydrate metabolism; tricarboxylic acid cycle; isocitrate from oxaloacetate: step 1/2.</text>
</comment>
<comment type="catalytic activity">
    <reaction evidence="5 9">
        <text>oxaloacetate + acetyl-CoA + H2O = citrate + CoA + H(+)</text>
        <dbReference type="Rhea" id="RHEA:16845"/>
        <dbReference type="ChEBI" id="CHEBI:15377"/>
        <dbReference type="ChEBI" id="CHEBI:15378"/>
        <dbReference type="ChEBI" id="CHEBI:16452"/>
        <dbReference type="ChEBI" id="CHEBI:16947"/>
        <dbReference type="ChEBI" id="CHEBI:57287"/>
        <dbReference type="ChEBI" id="CHEBI:57288"/>
        <dbReference type="EC" id="2.3.3.16"/>
    </reaction>
</comment>
<keyword evidence="4 7" id="KW-0808">Transferase</keyword>
<dbReference type="OrthoDB" id="9800864at2"/>
<dbReference type="AlphaFoldDB" id="A0A7T4EEZ9"/>
<dbReference type="PANTHER" id="PTHR42871">
    <property type="entry name" value="CITRATE SYNTHASE"/>
    <property type="match status" value="1"/>
</dbReference>
<dbReference type="NCBIfam" id="TIGR01798">
    <property type="entry name" value="cit_synth_I"/>
    <property type="match status" value="1"/>
</dbReference>
<dbReference type="InterPro" id="IPR016142">
    <property type="entry name" value="Citrate_synth-like_lrg_a-sub"/>
</dbReference>
<dbReference type="PIRSF" id="PIRSF001369">
    <property type="entry name" value="Citrate_synth"/>
    <property type="match status" value="1"/>
</dbReference>
<evidence type="ECO:0000256" key="4">
    <source>
        <dbReference type="ARBA" id="ARBA00022679"/>
    </source>
</evidence>
<dbReference type="EMBL" id="CP066007">
    <property type="protein sequence ID" value="QQB46165.1"/>
    <property type="molecule type" value="Genomic_DNA"/>
</dbReference>
<dbReference type="InterPro" id="IPR010953">
    <property type="entry name" value="Citrate_synthase_typ-I"/>
</dbReference>
<dbReference type="GeneID" id="92759568"/>
<evidence type="ECO:0000313" key="12">
    <source>
        <dbReference type="EMBL" id="QRP71323.1"/>
    </source>
</evidence>
<dbReference type="CDD" id="cd06114">
    <property type="entry name" value="EcCS_like"/>
    <property type="match status" value="1"/>
</dbReference>
<dbReference type="Gene3D" id="1.10.230.10">
    <property type="entry name" value="Cytochrome P450-Terp, domain 2"/>
    <property type="match status" value="1"/>
</dbReference>
<accession>A0A7T4EEZ9</accession>
<evidence type="ECO:0000256" key="7">
    <source>
        <dbReference type="PIRNR" id="PIRNR001369"/>
    </source>
</evidence>
<dbReference type="PANTHER" id="PTHR42871:SF1">
    <property type="entry name" value="CITRATE SYNTHASE"/>
    <property type="match status" value="1"/>
</dbReference>
<dbReference type="InterPro" id="IPR036969">
    <property type="entry name" value="Citrate_synthase_sf"/>
</dbReference>
<dbReference type="FunFam" id="1.10.230.10:FF:000002">
    <property type="entry name" value="Citrate synthase"/>
    <property type="match status" value="1"/>
</dbReference>
<dbReference type="InterPro" id="IPR024176">
    <property type="entry name" value="Citrate_synthase_bac-typ"/>
</dbReference>
<keyword evidence="3 9" id="KW-0816">Tricarboxylic acid cycle</keyword>
<evidence type="ECO:0000256" key="2">
    <source>
        <dbReference type="ARBA" id="ARBA00010566"/>
    </source>
</evidence>
<evidence type="ECO:0000256" key="9">
    <source>
        <dbReference type="RuleBase" id="RU003370"/>
    </source>
</evidence>
<dbReference type="Pfam" id="PF00285">
    <property type="entry name" value="Citrate_synt"/>
    <property type="match status" value="1"/>
</dbReference>
<dbReference type="GO" id="GO:0005737">
    <property type="term" value="C:cytoplasm"/>
    <property type="evidence" value="ECO:0007669"/>
    <property type="project" value="InterPro"/>
</dbReference>
<organism evidence="11 13">
    <name type="scientific">Corynebacterium glucuronolyticum</name>
    <dbReference type="NCBI Taxonomy" id="39791"/>
    <lineage>
        <taxon>Bacteria</taxon>
        <taxon>Bacillati</taxon>
        <taxon>Actinomycetota</taxon>
        <taxon>Actinomycetes</taxon>
        <taxon>Mycobacteriales</taxon>
        <taxon>Corynebacteriaceae</taxon>
        <taxon>Corynebacterium</taxon>
    </lineage>
</organism>
<evidence type="ECO:0000256" key="8">
    <source>
        <dbReference type="PIRSR" id="PIRSR001369-1"/>
    </source>
</evidence>
<dbReference type="NCBIfam" id="NF004126">
    <property type="entry name" value="PRK05614.1"/>
    <property type="match status" value="1"/>
</dbReference>
<dbReference type="Proteomes" id="UP000596145">
    <property type="component" value="Chromosome"/>
</dbReference>
<dbReference type="InterPro" id="IPR019810">
    <property type="entry name" value="Citrate_synthase_AS"/>
</dbReference>
<dbReference type="RefSeq" id="WP_005395752.1">
    <property type="nucleotide sequence ID" value="NZ_CP066007.1"/>
</dbReference>
<evidence type="ECO:0000256" key="5">
    <source>
        <dbReference type="ARBA" id="ARBA00049288"/>
    </source>
</evidence>
<reference evidence="11 13" key="1">
    <citation type="submission" date="2020-12" db="EMBL/GenBank/DDBJ databases">
        <title>FDA dAtabase for Regulatory Grade micrObial Sequences (FDA-ARGOS): Supporting development and validation of Infectious Disease Dx tests.</title>
        <authorList>
            <person name="Sproer C."/>
            <person name="Gronow S."/>
            <person name="Severitt S."/>
            <person name="Schroder I."/>
            <person name="Tallon L."/>
            <person name="Sadzewicz L."/>
            <person name="Zhao X."/>
            <person name="Boylan J."/>
            <person name="Ott S."/>
            <person name="Bowen H."/>
            <person name="Vavikolanu K."/>
            <person name="Mehta A."/>
            <person name="Aluvathingal J."/>
            <person name="Nadendla S."/>
            <person name="Lowell S."/>
            <person name="Myers T."/>
            <person name="Yan Y."/>
            <person name="Sichtig H."/>
        </authorList>
    </citation>
    <scope>NUCLEOTIDE SEQUENCE [LARGE SCALE GENOMIC DNA]</scope>
    <source>
        <strain evidence="11 13">FDAARGOS_1053</strain>
        <strain evidence="12">FDAARGOS_1191</strain>
    </source>
</reference>
<evidence type="ECO:0000256" key="3">
    <source>
        <dbReference type="ARBA" id="ARBA00022532"/>
    </source>
</evidence>
<gene>
    <name evidence="11" type="ORF">I6I10_12070</name>
    <name evidence="12" type="ORF">I6J21_04045</name>
</gene>
<feature type="active site" evidence="8">
    <location>
        <position position="369"/>
    </location>
</feature>
<comment type="similarity">
    <text evidence="2 7 10">Belongs to the citrate synthase family.</text>
</comment>
<dbReference type="Gene3D" id="1.10.580.10">
    <property type="entry name" value="Citrate Synthase, domain 1"/>
    <property type="match status" value="1"/>
</dbReference>
<evidence type="ECO:0000256" key="10">
    <source>
        <dbReference type="RuleBase" id="RU003406"/>
    </source>
</evidence>
<dbReference type="GO" id="GO:0036440">
    <property type="term" value="F:citrate synthase activity"/>
    <property type="evidence" value="ECO:0007669"/>
    <property type="project" value="UniProtKB-EC"/>
</dbReference>
<dbReference type="SUPFAM" id="SSF48256">
    <property type="entry name" value="Citrate synthase"/>
    <property type="match status" value="1"/>
</dbReference>
<dbReference type="UniPathway" id="UPA00223">
    <property type="reaction ID" value="UER00717"/>
</dbReference>
<evidence type="ECO:0000256" key="6">
    <source>
        <dbReference type="NCBIfam" id="TIGR01798"/>
    </source>
</evidence>
<protein>
    <recommendedName>
        <fullName evidence="6 7">Citrate synthase</fullName>
    </recommendedName>
</protein>
<name>A0A7T4EEZ9_9CORY</name>
<keyword evidence="11" id="KW-0012">Acyltransferase</keyword>
<proteinExistence type="inferred from homology"/>
<feature type="active site" evidence="8">
    <location>
        <position position="313"/>
    </location>
</feature>
<dbReference type="InterPro" id="IPR002020">
    <property type="entry name" value="Citrate_synthase"/>
</dbReference>
<sequence>MTSEASEKKDKVVLHYPGGEYEMDIVPATEGESGININKLRTSTGLVTYDPGYQSTGSTKSAITYIDGENGILRYRGYSIEDLAEKATFNEVSYLLVHGELPTQHELEVFSDSIRHHTLLDEDFKAAFSIFPRDAHPMAILASSLNILSTYYQDTLDPMNPEHLDKATVRLMAKVPMLAAYAQRARNGEPYMYPDNSLNARENFLRMMFGFPTEPYEVDPIMVKALDQLLILHADHEQNCSTSTVRMVASSHANMFVAIAAGINALSGPLHGGANQAVLAMLERIKQDGGDAKKFMERVKNKEDGVKLMGFGHRVYKNYDPRARIIKSTAHEILEKLGGDETLDLALELEEIALADDYFIERKLYPNVDFYTGLIYRAMGFPEDFFTVLFAIGRLPGWIAQYRELVEDPTSKIYRPRQVYTGYQKREWVPRSERK</sequence>
<dbReference type="InterPro" id="IPR016143">
    <property type="entry name" value="Citrate_synth-like_sm_a-sub"/>
</dbReference>
<evidence type="ECO:0000313" key="13">
    <source>
        <dbReference type="Proteomes" id="UP000596145"/>
    </source>
</evidence>
<dbReference type="PRINTS" id="PR00143">
    <property type="entry name" value="CITRTSNTHASE"/>
</dbReference>